<evidence type="ECO:0000256" key="3">
    <source>
        <dbReference type="ARBA" id="ARBA00022763"/>
    </source>
</evidence>
<reference evidence="12 13" key="1">
    <citation type="journal article" date="2018" name="Genome Announc.">
        <title>Draft Genome Sequence of Lactococcus sp. Strain NtB2 (JCM 32569), Isolated from the Gut of the Higher Termite Nasutitermes takasagoensis.</title>
        <authorList>
            <person name="Noda S."/>
            <person name="Aihara C."/>
            <person name="Yuki M."/>
            <person name="Ohkuma M."/>
        </authorList>
    </citation>
    <scope>NUCLEOTIDE SEQUENCE [LARGE SCALE GENOMIC DNA]</scope>
    <source>
        <strain evidence="12 13">NtB2</strain>
    </source>
</reference>
<evidence type="ECO:0000256" key="1">
    <source>
        <dbReference type="ARBA" id="ARBA00022722"/>
    </source>
</evidence>
<keyword evidence="8" id="KW-0238">DNA-binding</keyword>
<dbReference type="GO" id="GO:0004527">
    <property type="term" value="F:exonuclease activity"/>
    <property type="evidence" value="ECO:0007669"/>
    <property type="project" value="UniProtKB-KW"/>
</dbReference>
<name>A0A2R5HFU4_9LACT</name>
<keyword evidence="4" id="KW-0378">Hydrolase</keyword>
<evidence type="ECO:0000256" key="7">
    <source>
        <dbReference type="ARBA" id="ARBA00022840"/>
    </source>
</evidence>
<evidence type="ECO:0000256" key="8">
    <source>
        <dbReference type="ARBA" id="ARBA00023125"/>
    </source>
</evidence>
<keyword evidence="2" id="KW-0547">Nucleotide-binding</keyword>
<dbReference type="OrthoDB" id="9758506at2"/>
<dbReference type="InterPro" id="IPR011604">
    <property type="entry name" value="PDDEXK-like_dom_sf"/>
</dbReference>
<dbReference type="Pfam" id="PF21445">
    <property type="entry name" value="ADDB_N"/>
    <property type="match status" value="1"/>
</dbReference>
<evidence type="ECO:0000256" key="2">
    <source>
        <dbReference type="ARBA" id="ARBA00022741"/>
    </source>
</evidence>
<keyword evidence="5 12" id="KW-0347">Helicase</keyword>
<dbReference type="GO" id="GO:0005524">
    <property type="term" value="F:ATP binding"/>
    <property type="evidence" value="ECO:0007669"/>
    <property type="project" value="UniProtKB-KW"/>
</dbReference>
<proteinExistence type="predicted"/>
<organism evidence="12 13">
    <name type="scientific">Lactococcus termiticola</name>
    <dbReference type="NCBI Taxonomy" id="2169526"/>
    <lineage>
        <taxon>Bacteria</taxon>
        <taxon>Bacillati</taxon>
        <taxon>Bacillota</taxon>
        <taxon>Bacilli</taxon>
        <taxon>Lactobacillales</taxon>
        <taxon>Streptococcaceae</taxon>
        <taxon>Lactococcus</taxon>
    </lineage>
</organism>
<evidence type="ECO:0000259" key="11">
    <source>
        <dbReference type="Pfam" id="PF21445"/>
    </source>
</evidence>
<dbReference type="PANTHER" id="PTHR30591">
    <property type="entry name" value="RECBCD ENZYME SUBUNIT RECC"/>
    <property type="match status" value="1"/>
</dbReference>
<dbReference type="SUPFAM" id="SSF52540">
    <property type="entry name" value="P-loop containing nucleoside triphosphate hydrolases"/>
    <property type="match status" value="1"/>
</dbReference>
<keyword evidence="1" id="KW-0540">Nuclease</keyword>
<protein>
    <submittedName>
        <fullName evidence="12">ATP-dependent helicase/nuclease subunit B</fullName>
    </submittedName>
</protein>
<dbReference type="Gene3D" id="3.40.50.300">
    <property type="entry name" value="P-loop containing nucleotide triphosphate hydrolases"/>
    <property type="match status" value="3"/>
</dbReference>
<dbReference type="InterPro" id="IPR027417">
    <property type="entry name" value="P-loop_NTPase"/>
</dbReference>
<evidence type="ECO:0000256" key="4">
    <source>
        <dbReference type="ARBA" id="ARBA00022801"/>
    </source>
</evidence>
<dbReference type="InterPro" id="IPR038726">
    <property type="entry name" value="PDDEXK_AddAB-type"/>
</dbReference>
<keyword evidence="3" id="KW-0227">DNA damage</keyword>
<evidence type="ECO:0000256" key="6">
    <source>
        <dbReference type="ARBA" id="ARBA00022839"/>
    </source>
</evidence>
<keyword evidence="9" id="KW-0234">DNA repair</keyword>
<dbReference type="PANTHER" id="PTHR30591:SF1">
    <property type="entry name" value="RECBCD ENZYME SUBUNIT RECC"/>
    <property type="match status" value="1"/>
</dbReference>
<keyword evidence="13" id="KW-1185">Reference proteome</keyword>
<keyword evidence="6" id="KW-0269">Exonuclease</keyword>
<dbReference type="InterPro" id="IPR014141">
    <property type="entry name" value="DNA_helicase_suRexB"/>
</dbReference>
<evidence type="ECO:0000256" key="9">
    <source>
        <dbReference type="ARBA" id="ARBA00023204"/>
    </source>
</evidence>
<dbReference type="EMBL" id="BFFO01000005">
    <property type="protein sequence ID" value="GBG96884.1"/>
    <property type="molecule type" value="Genomic_DNA"/>
</dbReference>
<evidence type="ECO:0000259" key="10">
    <source>
        <dbReference type="Pfam" id="PF12705"/>
    </source>
</evidence>
<dbReference type="GO" id="GO:0006310">
    <property type="term" value="P:DNA recombination"/>
    <property type="evidence" value="ECO:0007669"/>
    <property type="project" value="TreeGrafter"/>
</dbReference>
<dbReference type="InterPro" id="IPR049035">
    <property type="entry name" value="ADDB_N"/>
</dbReference>
<feature type="domain" description="PD-(D/E)XK endonuclease-like" evidence="10">
    <location>
        <begin position="758"/>
        <end position="1059"/>
    </location>
</feature>
<dbReference type="SUPFAM" id="SSF52980">
    <property type="entry name" value="Restriction endonuclease-like"/>
    <property type="match status" value="1"/>
</dbReference>
<gene>
    <name evidence="12" type="primary">addB_2</name>
    <name evidence="12" type="ORF">NtB2_01018</name>
</gene>
<dbReference type="AlphaFoldDB" id="A0A2R5HFU4"/>
<dbReference type="RefSeq" id="WP_109245849.1">
    <property type="nucleotide sequence ID" value="NZ_BFFO01000005.1"/>
</dbReference>
<dbReference type="InterPro" id="IPR011335">
    <property type="entry name" value="Restrct_endonuc-II-like"/>
</dbReference>
<sequence>MQIIYSEINQDLSGELLNKARSLMAEGKKVYYIVPSSMSFEKEKSILERLGEGEDTAVFDLLVTRFKQLPYYFDRNISDQEAVELSQVGFSMLFRKVLKDFSQEEIPLYYSLQASPSFLDMLVNLREEFLRGNLSPEDLAGTAKFDELSRILTAFEEALSQDYHNFSDFQLLTAKIAGNEGQIVQQLKNTVFIIDGYSRFSAEEEAFIDAINGKVDDLIIGTYASQTDYKAGQFVNSVYSDALEMMESFRQKFRADLLYLDSSEVNEVYSKLTDIVKEENSYSIPEQLTSLSEKDAEQVEIWSAENQMAEIEAVAKAIRQEIVAGRKFKDMLVLVGDPTAYEIPVKQIFELYDIPYFYAKEESMANHPLIAFLESLYAIKKKNYRFEDLINLLKSGLYGQISQDEIDAFDLYVSSYNIQGRKKFTDAFTLYKEEFFAFDDVELVRERYFSQDSALQNFLNQTGKKTGRHWLSSLDQFFKDSELLINFNGLYQEALEKSQQNLASKHEQVWKLLNKNFEEFQSIFSDEKMSISDFLDIIIIGFKNANYRQIPANVDVVNVNDYALVEPAAADIVYAIGLNQSNFPRIRKNNSLLTDEERLVINEASEEGRFLEAVESLNYSKNLTSSLSLVNAAHQKLILSSPEIFDNEQDETSNLLKVIVDRDKSGKILKRMRRTNPEESISHIANQRAMISALGEIERQLATTGIEKKEVFWGSIFRLISKNNPKFQDLLLSLDRDIDTVNLSEDTVKELYNDKINVSVSSFENFYNCEYQYFLQNTLRLQAVEPLSLDSRIVGNFFHEVFEKLMADPELSEGRFDESLGQLLNETYSNYELYFEQDARSRFAATNLKEIVQQTSVMLKEIIANPDFSTLSTEASFGIGAKELGNFELSYLRLRGRIDRIDNFFDDGLVAVDYKSSRHDFDLQSAYDKKSLQLLTYLDVLKKNYPEQKIWGALYLQIKNEALNLSKINHISEIDGMLKDQMKYQGLSLQENQPDFVKIQKNNKFTEDDLDKLLKMNEGHFEEGARTLKSGEIKINPVREKGKPSLSGCQYCKLKSICRIEANRHLKEHSREIKLKSNKEIKAELEKA</sequence>
<evidence type="ECO:0000313" key="12">
    <source>
        <dbReference type="EMBL" id="GBG96884.1"/>
    </source>
</evidence>
<dbReference type="Pfam" id="PF12705">
    <property type="entry name" value="PDDEXK_1"/>
    <property type="match status" value="1"/>
</dbReference>
<dbReference type="GO" id="GO:0003677">
    <property type="term" value="F:DNA binding"/>
    <property type="evidence" value="ECO:0007669"/>
    <property type="project" value="UniProtKB-KW"/>
</dbReference>
<keyword evidence="7" id="KW-0067">ATP-binding</keyword>
<accession>A0A2R5HFU4</accession>
<feature type="domain" description="ATP-dependent helicase/deoxyribonuclease subunit B N-terminal" evidence="11">
    <location>
        <begin position="25"/>
        <end position="255"/>
    </location>
</feature>
<evidence type="ECO:0000256" key="5">
    <source>
        <dbReference type="ARBA" id="ARBA00022806"/>
    </source>
</evidence>
<dbReference type="NCBIfam" id="TIGR02774">
    <property type="entry name" value="rexB_recomb"/>
    <property type="match status" value="1"/>
</dbReference>
<dbReference type="Proteomes" id="UP000245021">
    <property type="component" value="Unassembled WGS sequence"/>
</dbReference>
<dbReference type="Gene3D" id="3.90.320.10">
    <property type="match status" value="1"/>
</dbReference>
<dbReference type="GO" id="GO:0006281">
    <property type="term" value="P:DNA repair"/>
    <property type="evidence" value="ECO:0007669"/>
    <property type="project" value="UniProtKB-KW"/>
</dbReference>
<dbReference type="GO" id="GO:0016817">
    <property type="term" value="F:hydrolase activity, acting on acid anhydrides"/>
    <property type="evidence" value="ECO:0007669"/>
    <property type="project" value="InterPro"/>
</dbReference>
<dbReference type="GO" id="GO:0004386">
    <property type="term" value="F:helicase activity"/>
    <property type="evidence" value="ECO:0007669"/>
    <property type="project" value="UniProtKB-KW"/>
</dbReference>
<comment type="caution">
    <text evidence="12">The sequence shown here is derived from an EMBL/GenBank/DDBJ whole genome shotgun (WGS) entry which is preliminary data.</text>
</comment>
<evidence type="ECO:0000313" key="13">
    <source>
        <dbReference type="Proteomes" id="UP000245021"/>
    </source>
</evidence>